<keyword evidence="11" id="KW-0413">Isomerase</keyword>
<evidence type="ECO:0000256" key="5">
    <source>
        <dbReference type="ARBA" id="ARBA00013194"/>
    </source>
</evidence>
<feature type="transmembrane region" description="Helical" evidence="13">
    <location>
        <begin position="340"/>
        <end position="360"/>
    </location>
</feature>
<dbReference type="SUPFAM" id="SSF54534">
    <property type="entry name" value="FKBP-like"/>
    <property type="match status" value="1"/>
</dbReference>
<evidence type="ECO:0000256" key="7">
    <source>
        <dbReference type="ARBA" id="ARBA00022640"/>
    </source>
</evidence>
<keyword evidence="13" id="KW-0812">Transmembrane</keyword>
<dbReference type="Gene3D" id="3.10.50.40">
    <property type="match status" value="1"/>
</dbReference>
<evidence type="ECO:0000313" key="16">
    <source>
        <dbReference type="Proteomes" id="UP001161247"/>
    </source>
</evidence>
<keyword evidence="6" id="KW-0150">Chloroplast</keyword>
<evidence type="ECO:0000256" key="1">
    <source>
        <dbReference type="ARBA" id="ARBA00000971"/>
    </source>
</evidence>
<keyword evidence="10 11" id="KW-0697">Rotamase</keyword>
<evidence type="ECO:0000256" key="12">
    <source>
        <dbReference type="SAM" id="MobiDB-lite"/>
    </source>
</evidence>
<name>A0AAV1E3Z6_OLDCO</name>
<dbReference type="PROSITE" id="PS50244">
    <property type="entry name" value="S5A_REDUCTASE"/>
    <property type="match status" value="1"/>
</dbReference>
<dbReference type="Proteomes" id="UP001161247">
    <property type="component" value="Chromosome 7"/>
</dbReference>
<keyword evidence="13" id="KW-0472">Membrane</keyword>
<evidence type="ECO:0000313" key="15">
    <source>
        <dbReference type="EMBL" id="CAI9113658.1"/>
    </source>
</evidence>
<dbReference type="Pfam" id="PF00254">
    <property type="entry name" value="FKBP_C"/>
    <property type="match status" value="1"/>
</dbReference>
<feature type="compositionally biased region" description="Low complexity" evidence="12">
    <location>
        <begin position="34"/>
        <end position="49"/>
    </location>
</feature>
<comment type="catalytic activity">
    <reaction evidence="1 11">
        <text>[protein]-peptidylproline (omega=180) = [protein]-peptidylproline (omega=0)</text>
        <dbReference type="Rhea" id="RHEA:16237"/>
        <dbReference type="Rhea" id="RHEA-COMP:10747"/>
        <dbReference type="Rhea" id="RHEA-COMP:10748"/>
        <dbReference type="ChEBI" id="CHEBI:83833"/>
        <dbReference type="ChEBI" id="CHEBI:83834"/>
        <dbReference type="EC" id="5.2.1.8"/>
    </reaction>
</comment>
<evidence type="ECO:0000256" key="13">
    <source>
        <dbReference type="SAM" id="Phobius"/>
    </source>
</evidence>
<feature type="region of interest" description="Disordered" evidence="12">
    <location>
        <begin position="1"/>
        <end position="79"/>
    </location>
</feature>
<dbReference type="InterPro" id="IPR010721">
    <property type="entry name" value="UstE-like"/>
</dbReference>
<evidence type="ECO:0000256" key="6">
    <source>
        <dbReference type="ARBA" id="ARBA00022528"/>
    </source>
</evidence>
<dbReference type="EC" id="5.2.1.8" evidence="5 11"/>
<evidence type="ECO:0000256" key="2">
    <source>
        <dbReference type="ARBA" id="ARBA00002388"/>
    </source>
</evidence>
<dbReference type="Pfam" id="PF06966">
    <property type="entry name" value="DUF1295"/>
    <property type="match status" value="1"/>
</dbReference>
<evidence type="ECO:0000256" key="3">
    <source>
        <dbReference type="ARBA" id="ARBA00004456"/>
    </source>
</evidence>
<gene>
    <name evidence="15" type="ORF">OLC1_LOCUS20625</name>
</gene>
<organism evidence="15 16">
    <name type="scientific">Oldenlandia corymbosa var. corymbosa</name>
    <dbReference type="NCBI Taxonomy" id="529605"/>
    <lineage>
        <taxon>Eukaryota</taxon>
        <taxon>Viridiplantae</taxon>
        <taxon>Streptophyta</taxon>
        <taxon>Embryophyta</taxon>
        <taxon>Tracheophyta</taxon>
        <taxon>Spermatophyta</taxon>
        <taxon>Magnoliopsida</taxon>
        <taxon>eudicotyledons</taxon>
        <taxon>Gunneridae</taxon>
        <taxon>Pentapetalae</taxon>
        <taxon>asterids</taxon>
        <taxon>lamiids</taxon>
        <taxon>Gentianales</taxon>
        <taxon>Rubiaceae</taxon>
        <taxon>Rubioideae</taxon>
        <taxon>Spermacoceae</taxon>
        <taxon>Hedyotis-Oldenlandia complex</taxon>
        <taxon>Oldenlandia</taxon>
    </lineage>
</organism>
<dbReference type="PROSITE" id="PS50059">
    <property type="entry name" value="FKBP_PPIASE"/>
    <property type="match status" value="1"/>
</dbReference>
<comment type="subcellular location">
    <subcellularLocation>
        <location evidence="3">Plastid</location>
        <location evidence="3">Chloroplast thylakoid lumen</location>
    </subcellularLocation>
</comment>
<feature type="transmembrane region" description="Helical" evidence="13">
    <location>
        <begin position="446"/>
        <end position="467"/>
    </location>
</feature>
<sequence>MATFFGSPPFLSHPITRTNQLYSSVQPPSPQPNNQPSQPQNTNPSQLQSTNSAAEPPSALKAKVQEQKVSEPPAPRTTVESTDWIASSLTRRFGIGAGLAWVGFLAIGVLSEQIKTRLEVSQEEANTRDVEKLEEVVLPNGIRYYDLRVGGGAAPRPGDLVVIDVKAKLEGSDQILIDTFSSKKPLALVMGSRPYSKGICDGVENVLKTMKAGGKRRVIIPPNLCFGEKGADLGSGMQIPPSATLDYIIEVDKAGYQFIFFVITALLKFDKVTDFAGSTNFVIIAVLTLVLKGAWHSRQVVLSVFVIVWGLRLAAFLLMRILQWGEDRRFDEMRSNLGKLAVFWIFQALWVWTVSLPVTVVNASDRNPSLKAVDFIGWIMWAVGILAEATADQQKLLFKNAPENRGKWCNVGLWKYTRHPNYFGEILLWWGIFVASTPVLKGAEWLVIFGPIFLTLLLLFLSGIPLLEESADKKFGNVAAYKHYKKTTSPLIPLPPAVYGNLPQWVKATFLFEFPLYSRSLPKEELSWSRASSGGTVEKKID</sequence>
<feature type="transmembrane region" description="Helical" evidence="13">
    <location>
        <begin position="301"/>
        <end position="319"/>
    </location>
</feature>
<evidence type="ECO:0000256" key="4">
    <source>
        <dbReference type="ARBA" id="ARBA00006577"/>
    </source>
</evidence>
<protein>
    <recommendedName>
        <fullName evidence="5 11">peptidylprolyl isomerase</fullName>
        <ecNumber evidence="5 11">5.2.1.8</ecNumber>
    </recommendedName>
</protein>
<keyword evidence="8" id="KW-0809">Transit peptide</keyword>
<dbReference type="InterPro" id="IPR046357">
    <property type="entry name" value="PPIase_dom_sf"/>
</dbReference>
<feature type="domain" description="PPIase FKBP-type" evidence="14">
    <location>
        <begin position="158"/>
        <end position="255"/>
    </location>
</feature>
<dbReference type="InterPro" id="IPR001179">
    <property type="entry name" value="PPIase_FKBP_dom"/>
</dbReference>
<evidence type="ECO:0000259" key="14">
    <source>
        <dbReference type="PROSITE" id="PS50059"/>
    </source>
</evidence>
<dbReference type="PANTHER" id="PTHR32251:SF15">
    <property type="entry name" value="3-OXO-5-ALPHA-STEROID 4-DEHYDROGENASE (DUF1295)"/>
    <property type="match status" value="1"/>
</dbReference>
<feature type="transmembrane region" description="Helical" evidence="13">
    <location>
        <begin position="275"/>
        <end position="295"/>
    </location>
</feature>
<comment type="function">
    <text evidence="2">PPIases accelerate the folding of proteins. It catalyzes the cis-trans isomerization of proline imidic peptide bonds in oligopeptides.</text>
</comment>
<comment type="similarity">
    <text evidence="4">Belongs to the FKBP-type PPIase family.</text>
</comment>
<evidence type="ECO:0000256" key="9">
    <source>
        <dbReference type="ARBA" id="ARBA00023078"/>
    </source>
</evidence>
<dbReference type="GO" id="GO:0009543">
    <property type="term" value="C:chloroplast thylakoid lumen"/>
    <property type="evidence" value="ECO:0007669"/>
    <property type="project" value="UniProtKB-SubCell"/>
</dbReference>
<evidence type="ECO:0000256" key="11">
    <source>
        <dbReference type="PROSITE-ProRule" id="PRU00277"/>
    </source>
</evidence>
<evidence type="ECO:0000256" key="8">
    <source>
        <dbReference type="ARBA" id="ARBA00022946"/>
    </source>
</evidence>
<reference evidence="15" key="1">
    <citation type="submission" date="2023-03" db="EMBL/GenBank/DDBJ databases">
        <authorList>
            <person name="Julca I."/>
        </authorList>
    </citation>
    <scope>NUCLEOTIDE SEQUENCE</scope>
</reference>
<keyword evidence="7" id="KW-0934">Plastid</keyword>
<keyword evidence="13" id="KW-1133">Transmembrane helix</keyword>
<proteinExistence type="inferred from homology"/>
<dbReference type="AlphaFoldDB" id="A0AAV1E3Z6"/>
<dbReference type="PANTHER" id="PTHR32251">
    <property type="entry name" value="3-OXO-5-ALPHA-STEROID 4-DEHYDROGENASE"/>
    <property type="match status" value="1"/>
</dbReference>
<evidence type="ECO:0000256" key="10">
    <source>
        <dbReference type="ARBA" id="ARBA00023110"/>
    </source>
</evidence>
<keyword evidence="16" id="KW-1185">Reference proteome</keyword>
<dbReference type="GO" id="GO:0016020">
    <property type="term" value="C:membrane"/>
    <property type="evidence" value="ECO:0007669"/>
    <property type="project" value="TreeGrafter"/>
</dbReference>
<dbReference type="FunFam" id="3.10.50.40:FF:000037">
    <property type="entry name" value="Peptidylprolyl isomerase"/>
    <property type="match status" value="1"/>
</dbReference>
<accession>A0AAV1E3Z6</accession>
<dbReference type="FunFam" id="1.20.120.1630:FF:000015">
    <property type="entry name" value="3-oxo-5-alpha-steroid 4-dehydrogenase (DUF1295)"/>
    <property type="match status" value="1"/>
</dbReference>
<dbReference type="GO" id="GO:0003755">
    <property type="term" value="F:peptidyl-prolyl cis-trans isomerase activity"/>
    <property type="evidence" value="ECO:0007669"/>
    <property type="project" value="UniProtKB-KW"/>
</dbReference>
<feature type="transmembrane region" description="Helical" evidence="13">
    <location>
        <begin position="422"/>
        <end position="440"/>
    </location>
</feature>
<keyword evidence="9" id="KW-0793">Thylakoid</keyword>
<dbReference type="EMBL" id="OX459124">
    <property type="protein sequence ID" value="CAI9113658.1"/>
    <property type="molecule type" value="Genomic_DNA"/>
</dbReference>
<dbReference type="Gene3D" id="1.20.120.1630">
    <property type="match status" value="1"/>
</dbReference>